<dbReference type="HOGENOM" id="CLU_339141_0_0_0"/>
<protein>
    <recommendedName>
        <fullName evidence="3">LPS-assembly protein LptD</fullName>
    </recommendedName>
</protein>
<dbReference type="AlphaFoldDB" id="H8GZD3"/>
<evidence type="ECO:0000313" key="2">
    <source>
        <dbReference type="Proteomes" id="UP000007575"/>
    </source>
</evidence>
<evidence type="ECO:0000313" key="1">
    <source>
        <dbReference type="EMBL" id="AFD24981.1"/>
    </source>
</evidence>
<dbReference type="PATRIC" id="fig|745776.4.peg.1082"/>
<dbReference type="PANTHER" id="PTHR30189:SF1">
    <property type="entry name" value="LPS-ASSEMBLY PROTEIN LPTD"/>
    <property type="match status" value="1"/>
</dbReference>
<sequence length="924" mass="99068">MLTLGTAQARTVRIVSAATLELRNQDDQELVIISGTADAPAELRIDDDVVRASRVEFNRTRRTLVLVGAATYRTAKDGQDLQGENLVVDLGTEALTGRDVLISDSQLEIRGAEVERVPGQLRARSGYFTPCAKCGRTPNDYAFRAERLLVYPGDRLVAYRAQLLLADVPVLYLPVVVLPLNDQARQPRFAVGNGAPDGLSIEADLPFSIGSSVLGTTLLRYYQNRSPSLGGGVDLRAYAPLSWVDRLDLYGLALPAPFNADGTPREGYDIDLNFSAKGRIPLALATGTSGTGSFSTGGSGGLDYSLAVTRRDIGRTPTDADRGVTTVNFGARVEYPRFSAALTYLDRLGPEPTTALRDPYRRKEVVLDPRPFTVGDVNVDIKLTGGEYTAGSNVLSPSASAAGPNITTSRLEEVHDLSLTRQFGPDTELRLTNAFTGRYYGTGGRTVQLSLAGSLTRRWAGGNSFSVKQSYLRSEGTSPFAFEAIPQVLSAPLEVGLSTVPTSGSTFAVTYQRDAFEQVGLTGVPSRNETLKVAAGVTRKPVNASYALNYDFTAGDLIDLNYNFTVGDPDSNRLTLVPAVPAVPATPTTPARPERPAYYARSSAWPFPRLTLSASGGYQRTTGVQPVTVAATVASEVRTNAFTVSGIYDVRQPEKELTSVSARYSAVTTRDTVLNPISVTGTETLGVAVPRLYGSHSLTWRGYTVSTSHDLTLERPDNAPDSGRVTFSVGNVAGAADNWQLTYGGPYDLRRLGFTKPQLVGSLNLTRPGQRLSAAASLNLPGLDQTRTEFAQASLNAAWQRGRFSLSGNATYLRSRTGDDLATDTLTFTPLRAGVALGNASRPGAYLTASLEQTLTYVNGVRQGDARPAPVVGLTIDRCCWVLQAEANLTQGRYRIAVGLPGQYYPLFNLDATGTQLPLLSPTP</sequence>
<proteinExistence type="predicted"/>
<dbReference type="InterPro" id="IPR050218">
    <property type="entry name" value="LptD"/>
</dbReference>
<dbReference type="PANTHER" id="PTHR30189">
    <property type="entry name" value="LPS-ASSEMBLY PROTEIN"/>
    <property type="match status" value="1"/>
</dbReference>
<gene>
    <name evidence="1" type="ordered locus">DGo_CA1054</name>
</gene>
<dbReference type="STRING" id="745776.DGo_CA1054"/>
<dbReference type="GO" id="GO:1990351">
    <property type="term" value="C:transporter complex"/>
    <property type="evidence" value="ECO:0007669"/>
    <property type="project" value="TreeGrafter"/>
</dbReference>
<dbReference type="EMBL" id="CP002191">
    <property type="protein sequence ID" value="AFD24981.1"/>
    <property type="molecule type" value="Genomic_DNA"/>
</dbReference>
<keyword evidence="2" id="KW-1185">Reference proteome</keyword>
<evidence type="ECO:0008006" key="3">
    <source>
        <dbReference type="Google" id="ProtNLM"/>
    </source>
</evidence>
<dbReference type="eggNOG" id="COG1452">
    <property type="taxonomic scope" value="Bacteria"/>
</dbReference>
<dbReference type="Proteomes" id="UP000007575">
    <property type="component" value="Chromosome"/>
</dbReference>
<accession>H8GZD3</accession>
<dbReference type="KEGG" id="dgo:DGo_CA1054"/>
<dbReference type="GO" id="GO:0009279">
    <property type="term" value="C:cell outer membrane"/>
    <property type="evidence" value="ECO:0007669"/>
    <property type="project" value="TreeGrafter"/>
</dbReference>
<reference evidence="1 2" key="1">
    <citation type="journal article" date="2012" name="PLoS ONE">
        <title>Genome sequence and transcriptome analysis of the radioresistant bacterium Deinococcus gobiensis: insights into the extreme environmental adaptations.</title>
        <authorList>
            <person name="Yuan M."/>
            <person name="Chen M."/>
            <person name="Zhang W."/>
            <person name="Lu W."/>
            <person name="Wang J."/>
            <person name="Yang M."/>
            <person name="Zhao P."/>
            <person name="Tang R."/>
            <person name="Li X."/>
            <person name="Hao Y."/>
            <person name="Zhou Z."/>
            <person name="Zhan Y."/>
            <person name="Yu H."/>
            <person name="Teng C."/>
            <person name="Yan Y."/>
            <person name="Ping S."/>
            <person name="Wang Y."/>
            <person name="Lin M."/>
        </authorList>
    </citation>
    <scope>NUCLEOTIDE SEQUENCE [LARGE SCALE GENOMIC DNA]</scope>
    <source>
        <strain evidence="1 2">I-0</strain>
    </source>
</reference>
<organism evidence="1 2">
    <name type="scientific">Deinococcus gobiensis (strain DSM 21396 / JCM 16679 / CGMCC 1.7299 / I-0)</name>
    <dbReference type="NCBI Taxonomy" id="745776"/>
    <lineage>
        <taxon>Bacteria</taxon>
        <taxon>Thermotogati</taxon>
        <taxon>Deinococcota</taxon>
        <taxon>Deinococci</taxon>
        <taxon>Deinococcales</taxon>
        <taxon>Deinococcaceae</taxon>
        <taxon>Deinococcus</taxon>
    </lineage>
</organism>
<name>H8GZD3_DEIGI</name>